<organism evidence="1 2">
    <name type="scientific">Litchfieldella anticariensis (strain DSM 16096 / CECT 5854 / CIP 108499 / LMG 22089 / FP35)</name>
    <name type="common">Halomonas anticariensis</name>
    <dbReference type="NCBI Taxonomy" id="1121939"/>
    <lineage>
        <taxon>Bacteria</taxon>
        <taxon>Pseudomonadati</taxon>
        <taxon>Pseudomonadota</taxon>
        <taxon>Gammaproteobacteria</taxon>
        <taxon>Oceanospirillales</taxon>
        <taxon>Halomonadaceae</taxon>
        <taxon>Litchfieldella</taxon>
    </lineage>
</organism>
<reference evidence="1 2" key="1">
    <citation type="journal article" date="2013" name="Genome Announc.">
        <title>Draft genome sequence of the moderately halophilic gammaproteobacterium Halomonas anticariensis FP35.</title>
        <authorList>
            <person name="Tahrioui A."/>
            <person name="Quesada E."/>
            <person name="Llamas I."/>
        </authorList>
    </citation>
    <scope>NUCLEOTIDE SEQUENCE [LARGE SCALE GENOMIC DNA]</scope>
    <source>
        <strain evidence="2">DSM 16096 / CECT 5854 / LMG 22089 / FP35</strain>
    </source>
</reference>
<keyword evidence="2" id="KW-1185">Reference proteome</keyword>
<dbReference type="EMBL" id="ASTJ01000040">
    <property type="protein sequence ID" value="EPC00598.1"/>
    <property type="molecule type" value="Genomic_DNA"/>
</dbReference>
<comment type="caution">
    <text evidence="1">The sequence shown here is derived from an EMBL/GenBank/DDBJ whole genome shotgun (WGS) entry which is preliminary data.</text>
</comment>
<proteinExistence type="predicted"/>
<gene>
    <name evidence="1" type="ORF">L861_06570</name>
</gene>
<evidence type="ECO:0000313" key="1">
    <source>
        <dbReference type="EMBL" id="EPC00598.1"/>
    </source>
</evidence>
<accession>S2KJM4</accession>
<name>S2KJM4_LITA3</name>
<dbReference type="Proteomes" id="UP000014463">
    <property type="component" value="Unassembled WGS sequence"/>
</dbReference>
<sequence length="246" mass="26886">MTTADTSREHWLPIRLIPDPATREVLNAGVGVVDQTGILHVRLVPHLRGLLPLYGDRPGFDLGALYDLLERAQQHYHGVPYVAVAERVLHPQLQLGQPVSTAGDSIESILETQLEQAVPLACTDLPAPLFEVPTSAVLTMSQACRRWLDDAQVTLVTCLGTPITAAVWLYRLGLPYWSLDLEGARGHLAITIAVTGRTRLPVPLDQAPQVEVVDSVDAYYLIRAITASPYVDVDFLELGGALRMES</sequence>
<protein>
    <submittedName>
        <fullName evidence="1">Uncharacterized protein</fullName>
    </submittedName>
</protein>
<dbReference type="STRING" id="1121939.L861_06570"/>
<dbReference type="RefSeq" id="WP_016418587.1">
    <property type="nucleotide sequence ID" value="NZ_AUAB01000035.1"/>
</dbReference>
<evidence type="ECO:0000313" key="2">
    <source>
        <dbReference type="Proteomes" id="UP000014463"/>
    </source>
</evidence>
<dbReference type="AlphaFoldDB" id="S2KJM4"/>